<dbReference type="GO" id="GO:0016791">
    <property type="term" value="F:phosphatase activity"/>
    <property type="evidence" value="ECO:0007669"/>
    <property type="project" value="TreeGrafter"/>
</dbReference>
<dbReference type="GO" id="GO:0044281">
    <property type="term" value="P:small molecule metabolic process"/>
    <property type="evidence" value="ECO:0007669"/>
    <property type="project" value="UniProtKB-ARBA"/>
</dbReference>
<dbReference type="STRING" id="358396.CHINAEXTREME_14015"/>
<dbReference type="PATRIC" id="fig|358396.7.peg.2306"/>
<organism evidence="8 9">
    <name type="scientific">Natronobacterium lacisalsi AJ5</name>
    <dbReference type="NCBI Taxonomy" id="358396"/>
    <lineage>
        <taxon>Archaea</taxon>
        <taxon>Methanobacteriati</taxon>
        <taxon>Methanobacteriota</taxon>
        <taxon>Stenosarchaea group</taxon>
        <taxon>Halobacteria</taxon>
        <taxon>Halobacteriales</taxon>
        <taxon>Natrialbaceae</taxon>
        <taxon>Natronobacterium</taxon>
    </lineage>
</organism>
<dbReference type="Proteomes" id="UP000186547">
    <property type="component" value="Chromosome"/>
</dbReference>
<keyword evidence="3" id="KW-0479">Metal-binding</keyword>
<comment type="similarity">
    <text evidence="2">Belongs to the HAD-like hydrolase superfamily.</text>
</comment>
<dbReference type="InterPro" id="IPR006439">
    <property type="entry name" value="HAD-SF_hydro_IA"/>
</dbReference>
<comment type="cofactor">
    <cofactor evidence="1">
        <name>Mg(2+)</name>
        <dbReference type="ChEBI" id="CHEBI:18420"/>
    </cofactor>
</comment>
<reference evidence="8 9" key="2">
    <citation type="journal article" date="2014" name="PLoS Genet.">
        <title>Phylogenetically driven sequencing of extremely halophilic archaea reveals strategies for static and dynamic osmo-response.</title>
        <authorList>
            <person name="Becker E.A."/>
            <person name="Seitzer P.M."/>
            <person name="Tritt A."/>
            <person name="Larsen D."/>
            <person name="Krusor M."/>
            <person name="Yao A.I."/>
            <person name="Wu D."/>
            <person name="Madern D."/>
            <person name="Eisen J.A."/>
            <person name="Darling A.E."/>
            <person name="Facciotti M.T."/>
        </authorList>
    </citation>
    <scope>NUCLEOTIDE SEQUENCE [LARGE SCALE GENOMIC DNA]</scope>
    <source>
        <strain evidence="8 9">AJ5</strain>
    </source>
</reference>
<dbReference type="NCBIfam" id="TIGR01509">
    <property type="entry name" value="HAD-SF-IA-v3"/>
    <property type="match status" value="1"/>
</dbReference>
<dbReference type="Pfam" id="PF00702">
    <property type="entry name" value="Hydrolase"/>
    <property type="match status" value="1"/>
</dbReference>
<evidence type="ECO:0000256" key="2">
    <source>
        <dbReference type="ARBA" id="ARBA00007958"/>
    </source>
</evidence>
<protein>
    <submittedName>
        <fullName evidence="7">HAD family hydrolase</fullName>
    </submittedName>
    <submittedName>
        <fullName evidence="8">HAD-superfamily hydrolase</fullName>
    </submittedName>
</protein>
<evidence type="ECO:0000313" key="8">
    <source>
        <dbReference type="EMBL" id="EMA32326.1"/>
    </source>
</evidence>
<dbReference type="SUPFAM" id="SSF56784">
    <property type="entry name" value="HAD-like"/>
    <property type="match status" value="1"/>
</dbReference>
<dbReference type="Gene3D" id="3.40.50.1000">
    <property type="entry name" value="HAD superfamily/HAD-like"/>
    <property type="match status" value="1"/>
</dbReference>
<keyword evidence="5" id="KW-0460">Magnesium</keyword>
<sequence>MIRAVVFDLDYTLAVPTRDRETILREAVDATGAPEITREEYLEVHGQHLTRESREPIFADLLEGRVDEDGGGDGNEDGDEDKDETEVGVVPERLAAAYRETIADALEPLPGVEAMIADLRGEYRVGLLTNGPVRAQRDKLETLGWEDAFDAALVTGELEAGKPDPRAFEAIAAELDVAPGETVYVGDDVEADVYGATNAGMAVVQVLLEDGPDPDPRAAAHVDQKAVATAIPEVVANLDTNRN</sequence>
<evidence type="ECO:0000256" key="5">
    <source>
        <dbReference type="ARBA" id="ARBA00022842"/>
    </source>
</evidence>
<dbReference type="EMBL" id="CP019285">
    <property type="protein sequence ID" value="APW98830.1"/>
    <property type="molecule type" value="Genomic_DNA"/>
</dbReference>
<dbReference type="Gene3D" id="1.20.120.710">
    <property type="entry name" value="Haloacid dehalogenase hydrolase-like domain"/>
    <property type="match status" value="1"/>
</dbReference>
<dbReference type="RefSeq" id="WP_007141986.1">
    <property type="nucleotide sequence ID" value="NZ_AOLZ01000040.1"/>
</dbReference>
<evidence type="ECO:0000256" key="4">
    <source>
        <dbReference type="ARBA" id="ARBA00022801"/>
    </source>
</evidence>
<reference evidence="7 10" key="1">
    <citation type="journal article" date="2011" name="J. Bacteriol.">
        <title>Genome sequence of Halobiforma lacisalsi AJ5, an extremely halophilic archaeon which harbors a bop gene.</title>
        <authorList>
            <person name="Jiang X."/>
            <person name="Wang S."/>
            <person name="Cheng H."/>
            <person name="Huo Y."/>
            <person name="Zhang X."/>
            <person name="Zhu X."/>
            <person name="Han X."/>
            <person name="Ni P."/>
            <person name="Wu M."/>
        </authorList>
    </citation>
    <scope>NUCLEOTIDE SEQUENCE [LARGE SCALE GENOMIC DNA]</scope>
    <source>
        <strain evidence="7 10">AJ5</strain>
    </source>
</reference>
<dbReference type="GO" id="GO:0046872">
    <property type="term" value="F:metal ion binding"/>
    <property type="evidence" value="ECO:0007669"/>
    <property type="project" value="UniProtKB-KW"/>
</dbReference>
<dbReference type="AlphaFoldDB" id="M0LFJ6"/>
<accession>M0LFJ6</accession>
<keyword evidence="4 8" id="KW-0378">Hydrolase</keyword>
<keyword evidence="9" id="KW-1185">Reference proteome</keyword>
<feature type="compositionally biased region" description="Acidic residues" evidence="6">
    <location>
        <begin position="69"/>
        <end position="86"/>
    </location>
</feature>
<evidence type="ECO:0000256" key="1">
    <source>
        <dbReference type="ARBA" id="ARBA00001946"/>
    </source>
</evidence>
<evidence type="ECO:0000313" key="7">
    <source>
        <dbReference type="EMBL" id="APW98830.1"/>
    </source>
</evidence>
<evidence type="ECO:0000256" key="6">
    <source>
        <dbReference type="SAM" id="MobiDB-lite"/>
    </source>
</evidence>
<dbReference type="PANTHER" id="PTHR46470">
    <property type="entry name" value="N-ACYLNEURAMINATE-9-PHOSPHATASE"/>
    <property type="match status" value="1"/>
</dbReference>
<dbReference type="PANTHER" id="PTHR46470:SF2">
    <property type="entry name" value="GLYCERALDEHYDE 3-PHOSPHATE PHOSPHATASE"/>
    <property type="match status" value="1"/>
</dbReference>
<evidence type="ECO:0000313" key="10">
    <source>
        <dbReference type="Proteomes" id="UP000186547"/>
    </source>
</evidence>
<dbReference type="EMBL" id="AOLZ01000040">
    <property type="protein sequence ID" value="EMA32326.1"/>
    <property type="molecule type" value="Genomic_DNA"/>
</dbReference>
<dbReference type="SFLD" id="SFLDS00003">
    <property type="entry name" value="Haloacid_Dehalogenase"/>
    <property type="match status" value="1"/>
</dbReference>
<gene>
    <name evidence="8" type="ORF">C445_11352</name>
    <name evidence="7" type="ORF">CHINAEXTREME_14015</name>
</gene>
<evidence type="ECO:0000256" key="3">
    <source>
        <dbReference type="ARBA" id="ARBA00022723"/>
    </source>
</evidence>
<dbReference type="InterPro" id="IPR051400">
    <property type="entry name" value="HAD-like_hydrolase"/>
</dbReference>
<reference evidence="7" key="3">
    <citation type="submission" date="2017-01" db="EMBL/GenBank/DDBJ databases">
        <authorList>
            <person name="Mah S.A."/>
            <person name="Swanson W.J."/>
            <person name="Moy G.W."/>
            <person name="Vacquier V.D."/>
        </authorList>
    </citation>
    <scope>NUCLEOTIDE SEQUENCE</scope>
    <source>
        <strain evidence="7">AJ5</strain>
    </source>
</reference>
<name>M0LFJ6_NATLA</name>
<dbReference type="eggNOG" id="arCOG02291">
    <property type="taxonomic scope" value="Archaea"/>
</dbReference>
<dbReference type="NCBIfam" id="TIGR01549">
    <property type="entry name" value="HAD-SF-IA-v1"/>
    <property type="match status" value="1"/>
</dbReference>
<proteinExistence type="inferred from homology"/>
<feature type="region of interest" description="Disordered" evidence="6">
    <location>
        <begin position="64"/>
        <end position="86"/>
    </location>
</feature>
<evidence type="ECO:0000313" key="9">
    <source>
        <dbReference type="Proteomes" id="UP000011555"/>
    </source>
</evidence>
<dbReference type="SFLD" id="SFLDG01129">
    <property type="entry name" value="C1.5:_HAD__Beta-PGM__Phosphata"/>
    <property type="match status" value="1"/>
</dbReference>
<dbReference type="KEGG" id="hlc:CHINAEXTREME14015"/>
<dbReference type="InterPro" id="IPR036412">
    <property type="entry name" value="HAD-like_sf"/>
</dbReference>
<dbReference type="GeneID" id="30922261"/>
<dbReference type="InterPro" id="IPR023214">
    <property type="entry name" value="HAD_sf"/>
</dbReference>
<dbReference type="Proteomes" id="UP000011555">
    <property type="component" value="Unassembled WGS sequence"/>
</dbReference>